<keyword evidence="4 8" id="KW-0812">Transmembrane</keyword>
<sequence>MLWDSCDTFFWTLDIRLIFGSIYLRYAMIHYLKSILVDLEPALANKAVHNVFQLVLSFGPDLCYSRVSPAGTAVVVAHMYTKFGGFSVRASGMRPVRAGNGVYWYIRNNQDALTPSDVQLLLRLRNCATLLRVQFVELRCACPRMAWKTLRGGPDGVPVPSFPVRGREALHCAHVPALMVSKEKLSSDSASIAPKDSTYDTLNPRRSSEDGPPRVYKGLVDFFSFSPDPHLPPRRSPFRASICPSSSSVRGLQFRLLSLSKASPYFFLVVTSIILGTFQYGYHIAALNTPEKVVRCQTIDLSGTNVNAHLNLPNCISLNDNQYSMVTALYNLGGMIGALASQTTADRFGRQKSTLLYSFIFLVGGFIFTFATNYAMMVVGRLILGVGAGFAGVIGSLWLNESAPAHLKGPLGVASQLAICTGILLVNIFGLALSTTSLWRIIFFIGLILALTQLCVTLVVGESPKWLATFGQDIEKAKYQLGKLRGLPSDHPEIEAEIYAMLHNEEAKDADEPLPEHAGNAALFPAIKESAPVDSAMVTPEGSKPASASVSRAPSIIHEAKNEISVEKHDNTEVEDIERIGSPGPRTAARSHEAIPFWKFIFAREWRKPFVATLFVMLGQQWCGINAVNFFSTNILTRLMPDKAQALSITLSAIQLLATFIPVVLLNRVGRRTLELWSIGSYGIFTIVLGIGLNINNAEVQKGLGMFGLIMLIICYSGGIGPLPFIITPEIVDIRAAGVAQSLGLSICWLSAFVIGLIFLPIQEAIGANVWFVFTACCGILFVGFFLFVPETFKNGRVLTPEQVWIQHAPGSLFAIGRKNRKSDKIEMGWLQDRQRR</sequence>
<dbReference type="Gene3D" id="1.20.1250.20">
    <property type="entry name" value="MFS general substrate transporter like domains"/>
    <property type="match status" value="2"/>
</dbReference>
<evidence type="ECO:0000256" key="3">
    <source>
        <dbReference type="ARBA" id="ARBA00022448"/>
    </source>
</evidence>
<keyword evidence="5 8" id="KW-1133">Transmembrane helix</keyword>
<feature type="transmembrane region" description="Helical" evidence="8">
    <location>
        <begin position="438"/>
        <end position="460"/>
    </location>
</feature>
<dbReference type="EMBL" id="BACD03000028">
    <property type="protein sequence ID" value="GAO50013.1"/>
    <property type="molecule type" value="Genomic_DNA"/>
</dbReference>
<evidence type="ECO:0000259" key="9">
    <source>
        <dbReference type="PROSITE" id="PS50850"/>
    </source>
</evidence>
<feature type="transmembrane region" description="Helical" evidence="8">
    <location>
        <begin position="707"/>
        <end position="727"/>
    </location>
</feature>
<dbReference type="InterPro" id="IPR003663">
    <property type="entry name" value="Sugar/inositol_transpt"/>
</dbReference>
<dbReference type="STRING" id="698492.A0A0E9NJM9"/>
<feature type="transmembrane region" description="Helical" evidence="8">
    <location>
        <begin position="354"/>
        <end position="376"/>
    </location>
</feature>
<gene>
    <name evidence="10" type="ORF">G7K_4148-t1</name>
</gene>
<name>A0A0E9NJM9_SAICN</name>
<evidence type="ECO:0000256" key="2">
    <source>
        <dbReference type="ARBA" id="ARBA00010992"/>
    </source>
</evidence>
<dbReference type="PANTHER" id="PTHR23503:SF8">
    <property type="entry name" value="FACILITATED GLUCOSE TRANSPORTER PROTEIN 1"/>
    <property type="match status" value="1"/>
</dbReference>
<dbReference type="InterPro" id="IPR005828">
    <property type="entry name" value="MFS_sugar_transport-like"/>
</dbReference>
<organism evidence="10 11">
    <name type="scientific">Saitoella complicata (strain BCRC 22490 / CBS 7301 / JCM 7358 / NBRC 10748 / NRRL Y-17804)</name>
    <dbReference type="NCBI Taxonomy" id="698492"/>
    <lineage>
        <taxon>Eukaryota</taxon>
        <taxon>Fungi</taxon>
        <taxon>Dikarya</taxon>
        <taxon>Ascomycota</taxon>
        <taxon>Taphrinomycotina</taxon>
        <taxon>Taphrinomycotina incertae sedis</taxon>
        <taxon>Saitoella</taxon>
    </lineage>
</organism>
<dbReference type="InterPro" id="IPR045263">
    <property type="entry name" value="GLUT"/>
</dbReference>
<dbReference type="InterPro" id="IPR020846">
    <property type="entry name" value="MFS_dom"/>
</dbReference>
<evidence type="ECO:0000256" key="8">
    <source>
        <dbReference type="SAM" id="Phobius"/>
    </source>
</evidence>
<evidence type="ECO:0000313" key="10">
    <source>
        <dbReference type="EMBL" id="GAO50013.1"/>
    </source>
</evidence>
<feature type="transmembrane region" description="Helical" evidence="8">
    <location>
        <begin position="610"/>
        <end position="632"/>
    </location>
</feature>
<evidence type="ECO:0000256" key="5">
    <source>
        <dbReference type="ARBA" id="ARBA00022989"/>
    </source>
</evidence>
<protein>
    <recommendedName>
        <fullName evidence="9">Major facilitator superfamily (MFS) profile domain-containing protein</fullName>
    </recommendedName>
</protein>
<evidence type="ECO:0000256" key="4">
    <source>
        <dbReference type="ARBA" id="ARBA00022692"/>
    </source>
</evidence>
<comment type="similarity">
    <text evidence="2">Belongs to the major facilitator superfamily. Sugar transporter (TC 2.A.1.1) family.</text>
</comment>
<accession>A0A0E9NJM9</accession>
<feature type="transmembrane region" description="Helical" evidence="8">
    <location>
        <begin position="768"/>
        <end position="789"/>
    </location>
</feature>
<evidence type="ECO:0000256" key="7">
    <source>
        <dbReference type="SAM" id="MobiDB-lite"/>
    </source>
</evidence>
<keyword evidence="3" id="KW-0813">Transport</keyword>
<dbReference type="InterPro" id="IPR036259">
    <property type="entry name" value="MFS_trans_sf"/>
</dbReference>
<feature type="region of interest" description="Disordered" evidence="7">
    <location>
        <begin position="189"/>
        <end position="214"/>
    </location>
</feature>
<reference evidence="10 11" key="2">
    <citation type="journal article" date="2014" name="J. Gen. Appl. Microbiol.">
        <title>The early diverging ascomycetous budding yeast Saitoella complicata has three histone deacetylases belonging to the Clr6, Hos2, and Rpd3 lineages.</title>
        <authorList>
            <person name="Nishida H."/>
            <person name="Matsumoto T."/>
            <person name="Kondo S."/>
            <person name="Hamamoto M."/>
            <person name="Yoshikawa H."/>
        </authorList>
    </citation>
    <scope>NUCLEOTIDE SEQUENCE [LARGE SCALE GENOMIC DNA]</scope>
    <source>
        <strain evidence="10 11">NRRL Y-17804</strain>
    </source>
</reference>
<dbReference type="PANTHER" id="PTHR23503">
    <property type="entry name" value="SOLUTE CARRIER FAMILY 2"/>
    <property type="match status" value="1"/>
</dbReference>
<feature type="transmembrane region" description="Helical" evidence="8">
    <location>
        <begin position="382"/>
        <end position="399"/>
    </location>
</feature>
<dbReference type="GO" id="GO:0016020">
    <property type="term" value="C:membrane"/>
    <property type="evidence" value="ECO:0007669"/>
    <property type="project" value="UniProtKB-SubCell"/>
</dbReference>
<dbReference type="Proteomes" id="UP000033140">
    <property type="component" value="Unassembled WGS sequence"/>
</dbReference>
<comment type="caution">
    <text evidence="10">The sequence shown here is derived from an EMBL/GenBank/DDBJ whole genome shotgun (WGS) entry which is preliminary data.</text>
</comment>
<dbReference type="AlphaFoldDB" id="A0A0E9NJM9"/>
<reference evidence="10 11" key="1">
    <citation type="journal article" date="2011" name="J. Gen. Appl. Microbiol.">
        <title>Draft genome sequencing of the enigmatic yeast Saitoella complicata.</title>
        <authorList>
            <person name="Nishida H."/>
            <person name="Hamamoto M."/>
            <person name="Sugiyama J."/>
        </authorList>
    </citation>
    <scope>NUCLEOTIDE SEQUENCE [LARGE SCALE GENOMIC DNA]</scope>
    <source>
        <strain evidence="10 11">NRRL Y-17804</strain>
    </source>
</reference>
<feature type="domain" description="Major facilitator superfamily (MFS) profile" evidence="9">
    <location>
        <begin position="269"/>
        <end position="793"/>
    </location>
</feature>
<dbReference type="PRINTS" id="PR00171">
    <property type="entry name" value="SUGRTRNSPORT"/>
</dbReference>
<feature type="transmembrane region" description="Helical" evidence="8">
    <location>
        <begin position="644"/>
        <end position="664"/>
    </location>
</feature>
<dbReference type="SUPFAM" id="SSF103473">
    <property type="entry name" value="MFS general substrate transporter"/>
    <property type="match status" value="1"/>
</dbReference>
<feature type="transmembrane region" description="Helical" evidence="8">
    <location>
        <begin position="676"/>
        <end position="695"/>
    </location>
</feature>
<feature type="transmembrane region" description="Helical" evidence="8">
    <location>
        <begin position="739"/>
        <end position="762"/>
    </location>
</feature>
<proteinExistence type="inferred from homology"/>
<evidence type="ECO:0000313" key="11">
    <source>
        <dbReference type="Proteomes" id="UP000033140"/>
    </source>
</evidence>
<keyword evidence="11" id="KW-1185">Reference proteome</keyword>
<dbReference type="GO" id="GO:0015149">
    <property type="term" value="F:hexose transmembrane transporter activity"/>
    <property type="evidence" value="ECO:0007669"/>
    <property type="project" value="TreeGrafter"/>
</dbReference>
<evidence type="ECO:0000256" key="6">
    <source>
        <dbReference type="ARBA" id="ARBA00023136"/>
    </source>
</evidence>
<keyword evidence="6 8" id="KW-0472">Membrane</keyword>
<dbReference type="PROSITE" id="PS50850">
    <property type="entry name" value="MFS"/>
    <property type="match status" value="1"/>
</dbReference>
<reference evidence="10 11" key="3">
    <citation type="journal article" date="2015" name="Genome Announc.">
        <title>Draft Genome Sequence of the Archiascomycetous Yeast Saitoella complicata.</title>
        <authorList>
            <person name="Yamauchi K."/>
            <person name="Kondo S."/>
            <person name="Hamamoto M."/>
            <person name="Takahashi Y."/>
            <person name="Ogura Y."/>
            <person name="Hayashi T."/>
            <person name="Nishida H."/>
        </authorList>
    </citation>
    <scope>NUCLEOTIDE SEQUENCE [LARGE SCALE GENOMIC DNA]</scope>
    <source>
        <strain evidence="10 11">NRRL Y-17804</strain>
    </source>
</reference>
<comment type="subcellular location">
    <subcellularLocation>
        <location evidence="1">Membrane</location>
        <topology evidence="1">Multi-pass membrane protein</topology>
    </subcellularLocation>
</comment>
<dbReference type="Pfam" id="PF00083">
    <property type="entry name" value="Sugar_tr"/>
    <property type="match status" value="2"/>
</dbReference>
<feature type="transmembrane region" description="Helical" evidence="8">
    <location>
        <begin position="411"/>
        <end position="432"/>
    </location>
</feature>
<evidence type="ECO:0000256" key="1">
    <source>
        <dbReference type="ARBA" id="ARBA00004141"/>
    </source>
</evidence>
<feature type="transmembrane region" description="Helical" evidence="8">
    <location>
        <begin position="265"/>
        <end position="282"/>
    </location>
</feature>